<reference evidence="3 4" key="1">
    <citation type="submission" date="2020-03" db="EMBL/GenBank/DDBJ databases">
        <authorList>
            <person name="Kim M.K."/>
        </authorList>
    </citation>
    <scope>NUCLEOTIDE SEQUENCE [LARGE SCALE GENOMIC DNA]</scope>
    <source>
        <strain evidence="3 4">BT328</strain>
    </source>
</reference>
<sequence>MGSRNHWVAVDQNKENVQSFGVYTCDHQLLIDHLRQYGITTVAMESTGSYWQTLFNALQQAGFAVLLVGGSQTKNVQGRKTDVIDCLWIQRLHSLGLLSGCFLLSDTLQELRTYYYHRQHLIEQLATYTRKMQKALRLMNVRLDIAIRDITGKSGLAIIEAILNGNRDPHELASLVDIRMKKTKEEIAQSLQGWWRAEQLFELKAALEFYKLYQKALLECDGVIEKALRRSVKESISTSAEPGQVATRKKTNKNTPAFDVSQIALSYFQTDLFAIPGMGHSTVLCLLTTLGNDIHKFATAKSFASWLRLVPNNKISGGRILSHRTPSGKSPIAIALRQAANSIGNQANHQLSGFFKRIAYKKGRVAAITATARKLAVIIWNMITKMEPYKKAQVIDTAQKAKEAGLRQVQRRLKALDLSQDELIRLFASHSTSAI</sequence>
<dbReference type="PANTHER" id="PTHR33055">
    <property type="entry name" value="TRANSPOSASE FOR INSERTION SEQUENCE ELEMENT IS1111A"/>
    <property type="match status" value="1"/>
</dbReference>
<organism evidence="3 4">
    <name type="scientific">Spirosoma aureum</name>
    <dbReference type="NCBI Taxonomy" id="2692134"/>
    <lineage>
        <taxon>Bacteria</taxon>
        <taxon>Pseudomonadati</taxon>
        <taxon>Bacteroidota</taxon>
        <taxon>Cytophagia</taxon>
        <taxon>Cytophagales</taxon>
        <taxon>Cytophagaceae</taxon>
        <taxon>Spirosoma</taxon>
    </lineage>
</organism>
<dbReference type="GO" id="GO:0004803">
    <property type="term" value="F:transposase activity"/>
    <property type="evidence" value="ECO:0007669"/>
    <property type="project" value="InterPro"/>
</dbReference>
<dbReference type="AlphaFoldDB" id="A0A6G9AYQ8"/>
<dbReference type="Pfam" id="PF02371">
    <property type="entry name" value="Transposase_20"/>
    <property type="match status" value="1"/>
</dbReference>
<feature type="domain" description="Transposase IS116/IS110/IS902 C-terminal" evidence="2">
    <location>
        <begin position="272"/>
        <end position="348"/>
    </location>
</feature>
<proteinExistence type="predicted"/>
<dbReference type="GO" id="GO:0003677">
    <property type="term" value="F:DNA binding"/>
    <property type="evidence" value="ECO:0007669"/>
    <property type="project" value="InterPro"/>
</dbReference>
<dbReference type="NCBIfam" id="NF033542">
    <property type="entry name" value="transpos_IS110"/>
    <property type="match status" value="1"/>
</dbReference>
<gene>
    <name evidence="3" type="ORF">G8759_01350</name>
</gene>
<evidence type="ECO:0000259" key="2">
    <source>
        <dbReference type="Pfam" id="PF02371"/>
    </source>
</evidence>
<dbReference type="Pfam" id="PF01548">
    <property type="entry name" value="DEDD_Tnp_IS110"/>
    <property type="match status" value="1"/>
</dbReference>
<feature type="domain" description="Transposase IS110-like N-terminal" evidence="1">
    <location>
        <begin position="2"/>
        <end position="139"/>
    </location>
</feature>
<name>A0A6G9AYQ8_9BACT</name>
<dbReference type="InterPro" id="IPR047650">
    <property type="entry name" value="Transpos_IS110"/>
</dbReference>
<protein>
    <submittedName>
        <fullName evidence="3">IS110 family transposase</fullName>
    </submittedName>
</protein>
<evidence type="ECO:0000259" key="1">
    <source>
        <dbReference type="Pfam" id="PF01548"/>
    </source>
</evidence>
<dbReference type="EMBL" id="CP050063">
    <property type="protein sequence ID" value="QIP17621.1"/>
    <property type="molecule type" value="Genomic_DNA"/>
</dbReference>
<dbReference type="KEGG" id="spib:G8759_01350"/>
<dbReference type="InterPro" id="IPR002525">
    <property type="entry name" value="Transp_IS110-like_N"/>
</dbReference>
<dbReference type="InterPro" id="IPR003346">
    <property type="entry name" value="Transposase_20"/>
</dbReference>
<evidence type="ECO:0000313" key="4">
    <source>
        <dbReference type="Proteomes" id="UP000501802"/>
    </source>
</evidence>
<dbReference type="RefSeq" id="WP_167218617.1">
    <property type="nucleotide sequence ID" value="NZ_CP050063.1"/>
</dbReference>
<dbReference type="Proteomes" id="UP000501802">
    <property type="component" value="Chromosome"/>
</dbReference>
<dbReference type="GO" id="GO:0006313">
    <property type="term" value="P:DNA transposition"/>
    <property type="evidence" value="ECO:0007669"/>
    <property type="project" value="InterPro"/>
</dbReference>
<evidence type="ECO:0000313" key="3">
    <source>
        <dbReference type="EMBL" id="QIP17621.1"/>
    </source>
</evidence>
<accession>A0A6G9AYQ8</accession>
<dbReference type="PANTHER" id="PTHR33055:SF13">
    <property type="entry name" value="TRANSPOSASE"/>
    <property type="match status" value="1"/>
</dbReference>
<keyword evidence="4" id="KW-1185">Reference proteome</keyword>